<keyword evidence="13" id="KW-1185">Reference proteome</keyword>
<evidence type="ECO:0000256" key="4">
    <source>
        <dbReference type="ARBA" id="ARBA00022679"/>
    </source>
</evidence>
<evidence type="ECO:0000256" key="11">
    <source>
        <dbReference type="SAM" id="Phobius"/>
    </source>
</evidence>
<dbReference type="Proteomes" id="UP000516437">
    <property type="component" value="Chromosome 5"/>
</dbReference>
<keyword evidence="6" id="KW-0735">Signal-anchor</keyword>
<evidence type="ECO:0000313" key="13">
    <source>
        <dbReference type="Proteomes" id="UP000516437"/>
    </source>
</evidence>
<accession>A0A6A1VQ76</accession>
<dbReference type="InterPro" id="IPR008630">
    <property type="entry name" value="Glyco_trans_34"/>
</dbReference>
<evidence type="ECO:0000256" key="3">
    <source>
        <dbReference type="ARBA" id="ARBA00022676"/>
    </source>
</evidence>
<evidence type="ECO:0000256" key="7">
    <source>
        <dbReference type="ARBA" id="ARBA00022989"/>
    </source>
</evidence>
<organism evidence="12 13">
    <name type="scientific">Morella rubra</name>
    <name type="common">Chinese bayberry</name>
    <dbReference type="NCBI Taxonomy" id="262757"/>
    <lineage>
        <taxon>Eukaryota</taxon>
        <taxon>Viridiplantae</taxon>
        <taxon>Streptophyta</taxon>
        <taxon>Embryophyta</taxon>
        <taxon>Tracheophyta</taxon>
        <taxon>Spermatophyta</taxon>
        <taxon>Magnoliopsida</taxon>
        <taxon>eudicotyledons</taxon>
        <taxon>Gunneridae</taxon>
        <taxon>Pentapetalae</taxon>
        <taxon>rosids</taxon>
        <taxon>fabids</taxon>
        <taxon>Fagales</taxon>
        <taxon>Myricaceae</taxon>
        <taxon>Morella</taxon>
    </lineage>
</organism>
<evidence type="ECO:0000256" key="8">
    <source>
        <dbReference type="ARBA" id="ARBA00023034"/>
    </source>
</evidence>
<evidence type="ECO:0000256" key="6">
    <source>
        <dbReference type="ARBA" id="ARBA00022968"/>
    </source>
</evidence>
<comment type="subcellular location">
    <subcellularLocation>
        <location evidence="1">Golgi apparatus membrane</location>
        <topology evidence="1">Single-pass type II membrane protein</topology>
    </subcellularLocation>
</comment>
<reference evidence="12 13" key="1">
    <citation type="journal article" date="2019" name="Plant Biotechnol. J.">
        <title>The red bayberry genome and genetic basis of sex determination.</title>
        <authorList>
            <person name="Jia H.M."/>
            <person name="Jia H.J."/>
            <person name="Cai Q.L."/>
            <person name="Wang Y."/>
            <person name="Zhao H.B."/>
            <person name="Yang W.F."/>
            <person name="Wang G.Y."/>
            <person name="Li Y.H."/>
            <person name="Zhan D.L."/>
            <person name="Shen Y.T."/>
            <person name="Niu Q.F."/>
            <person name="Chang L."/>
            <person name="Qiu J."/>
            <person name="Zhao L."/>
            <person name="Xie H.B."/>
            <person name="Fu W.Y."/>
            <person name="Jin J."/>
            <person name="Li X.W."/>
            <person name="Jiao Y."/>
            <person name="Zhou C.C."/>
            <person name="Tu T."/>
            <person name="Chai C.Y."/>
            <person name="Gao J.L."/>
            <person name="Fan L.J."/>
            <person name="van de Weg E."/>
            <person name="Wang J.Y."/>
            <person name="Gao Z.S."/>
        </authorList>
    </citation>
    <scope>NUCLEOTIDE SEQUENCE [LARGE SCALE GENOMIC DNA]</scope>
    <source>
        <tissue evidence="12">Leaves</tissue>
    </source>
</reference>
<keyword evidence="3" id="KW-0328">Glycosyltransferase</keyword>
<dbReference type="Pfam" id="PF05637">
    <property type="entry name" value="Glyco_transf_34"/>
    <property type="match status" value="1"/>
</dbReference>
<name>A0A6A1VQ76_9ROSI</name>
<evidence type="ECO:0000256" key="9">
    <source>
        <dbReference type="ARBA" id="ARBA00023136"/>
    </source>
</evidence>
<keyword evidence="9 11" id="KW-0472">Membrane</keyword>
<gene>
    <name evidence="12" type="ORF">CJ030_MR5G024509</name>
</gene>
<dbReference type="PANTHER" id="PTHR31311">
    <property type="entry name" value="XYLOGLUCAN 6-XYLOSYLTRANSFERASE 5-RELATED-RELATED"/>
    <property type="match status" value="1"/>
</dbReference>
<keyword evidence="10" id="KW-0325">Glycoprotein</keyword>
<dbReference type="GO" id="GO:0005768">
    <property type="term" value="C:endosome"/>
    <property type="evidence" value="ECO:0007669"/>
    <property type="project" value="TreeGrafter"/>
</dbReference>
<keyword evidence="7 11" id="KW-1133">Transmembrane helix</keyword>
<dbReference type="Gene3D" id="3.90.550.10">
    <property type="entry name" value="Spore Coat Polysaccharide Biosynthesis Protein SpsA, Chain A"/>
    <property type="match status" value="1"/>
</dbReference>
<dbReference type="AlphaFoldDB" id="A0A6A1VQ76"/>
<dbReference type="FunFam" id="3.90.550.10:FF:000127">
    <property type="entry name" value="Probable glycosyltransferase 7"/>
    <property type="match status" value="1"/>
</dbReference>
<dbReference type="GO" id="GO:0008378">
    <property type="term" value="F:galactosyltransferase activity"/>
    <property type="evidence" value="ECO:0007669"/>
    <property type="project" value="TreeGrafter"/>
</dbReference>
<keyword evidence="4 12" id="KW-0808">Transferase</keyword>
<evidence type="ECO:0000256" key="2">
    <source>
        <dbReference type="ARBA" id="ARBA00005664"/>
    </source>
</evidence>
<dbReference type="PANTHER" id="PTHR31311:SF3">
    <property type="entry name" value="GLYCOSYLTRANSFERASE 7-RELATED"/>
    <property type="match status" value="1"/>
</dbReference>
<comment type="similarity">
    <text evidence="2">Belongs to the glycosyltransferase 34 family.</text>
</comment>
<evidence type="ECO:0000256" key="10">
    <source>
        <dbReference type="ARBA" id="ARBA00023180"/>
    </source>
</evidence>
<evidence type="ECO:0000256" key="1">
    <source>
        <dbReference type="ARBA" id="ARBA00004323"/>
    </source>
</evidence>
<evidence type="ECO:0000256" key="5">
    <source>
        <dbReference type="ARBA" id="ARBA00022692"/>
    </source>
</evidence>
<dbReference type="OrthoDB" id="407658at2759"/>
<sequence length="449" mass="51723">MVSPELAQLHTTSPMAKHATIRNKAYPCLTDGILFLGGALVAFLLVWTFWSFITPDPSSNLGSLDASQSMSSSRGADWLNCGTGASYKTFYDEPELSYSIEKPVKGWDEKRREWLKHHPSLAAGGRDRVLLVSGSQPSPCKNPIGDHLLLRLFKNKVDYCRIHGYDIFYNNALLHRKMGSYWAKLPVVRAAMLAHPEAEWIYWVDSDALFTDMEFELPLERYKDHNLIVHGWAHAIYNDKSWTGLNAGVFLIRNCQWSMDFMDVWASMGPQSPDYQNWGRIQRATFKDKLFPESDDQTGLIYLIYKEKEKWADKIYLEGEYYFEGYWHEIVETLDNITDGYTEMERKDPTLRSRHAEKDSERYGAYRERCHLKDVANGKGSSRRPFITHFTGCQPCSGDHNQMYAGKSCWDGMRRALNFADNQVLRNFGFMHPDLLDSLVWAVPFDDPA</sequence>
<keyword evidence="5 11" id="KW-0812">Transmembrane</keyword>
<evidence type="ECO:0000313" key="12">
    <source>
        <dbReference type="EMBL" id="KAB1214923.1"/>
    </source>
</evidence>
<dbReference type="GO" id="GO:0005802">
    <property type="term" value="C:trans-Golgi network"/>
    <property type="evidence" value="ECO:0007669"/>
    <property type="project" value="TreeGrafter"/>
</dbReference>
<protein>
    <submittedName>
        <fullName evidence="12">Putative glycosyltransferase 7</fullName>
    </submittedName>
</protein>
<dbReference type="EMBL" id="RXIC02000023">
    <property type="protein sequence ID" value="KAB1214923.1"/>
    <property type="molecule type" value="Genomic_DNA"/>
</dbReference>
<keyword evidence="8" id="KW-0333">Golgi apparatus</keyword>
<proteinExistence type="inferred from homology"/>
<comment type="caution">
    <text evidence="12">The sequence shown here is derived from an EMBL/GenBank/DDBJ whole genome shotgun (WGS) entry which is preliminary data.</text>
</comment>
<dbReference type="InterPro" id="IPR029044">
    <property type="entry name" value="Nucleotide-diphossugar_trans"/>
</dbReference>
<feature type="transmembrane region" description="Helical" evidence="11">
    <location>
        <begin position="32"/>
        <end position="53"/>
    </location>
</feature>
<dbReference type="GO" id="GO:0000139">
    <property type="term" value="C:Golgi membrane"/>
    <property type="evidence" value="ECO:0007669"/>
    <property type="project" value="UniProtKB-SubCell"/>
</dbReference>